<evidence type="ECO:0000256" key="4">
    <source>
        <dbReference type="ARBA" id="ARBA00022741"/>
    </source>
</evidence>
<keyword evidence="12" id="KW-1185">Reference proteome</keyword>
<evidence type="ECO:0000256" key="5">
    <source>
        <dbReference type="ARBA" id="ARBA00022777"/>
    </source>
</evidence>
<evidence type="ECO:0000259" key="9">
    <source>
        <dbReference type="PROSITE" id="PS50011"/>
    </source>
</evidence>
<dbReference type="GO" id="GO:0000226">
    <property type="term" value="P:microtubule cytoskeleton organization"/>
    <property type="evidence" value="ECO:0007669"/>
    <property type="project" value="TreeGrafter"/>
</dbReference>
<feature type="compositionally biased region" description="Basic and acidic residues" evidence="8">
    <location>
        <begin position="769"/>
        <end position="778"/>
    </location>
</feature>
<dbReference type="Gene3D" id="3.30.200.20">
    <property type="entry name" value="Phosphorylase Kinase, domain 1"/>
    <property type="match status" value="1"/>
</dbReference>
<feature type="region of interest" description="Disordered" evidence="8">
    <location>
        <begin position="267"/>
        <end position="289"/>
    </location>
</feature>
<dbReference type="PROSITE" id="PS00107">
    <property type="entry name" value="PROTEIN_KINASE_ATP"/>
    <property type="match status" value="1"/>
</dbReference>
<dbReference type="SUPFAM" id="SSF56112">
    <property type="entry name" value="Protein kinase-like (PK-like)"/>
    <property type="match status" value="1"/>
</dbReference>
<keyword evidence="3" id="KW-0808">Transferase</keyword>
<evidence type="ECO:0000256" key="7">
    <source>
        <dbReference type="PROSITE-ProRule" id="PRU10141"/>
    </source>
</evidence>
<dbReference type="Gene3D" id="1.10.510.10">
    <property type="entry name" value="Transferase(Phosphotransferase) domain 1"/>
    <property type="match status" value="1"/>
</dbReference>
<evidence type="ECO:0000313" key="12">
    <source>
        <dbReference type="Proteomes" id="UP000187455"/>
    </source>
</evidence>
<comment type="similarity">
    <text evidence="1">Belongs to the protein kinase superfamily. CAMK Ser/Thr protein kinase family. NIM1 subfamily.</text>
</comment>
<dbReference type="Proteomes" id="UP000187455">
    <property type="component" value="Unassembled WGS sequence"/>
</dbReference>
<evidence type="ECO:0000256" key="1">
    <source>
        <dbReference type="ARBA" id="ARBA00010791"/>
    </source>
</evidence>
<feature type="region of interest" description="Disordered" evidence="8">
    <location>
        <begin position="228"/>
        <end position="251"/>
    </location>
</feature>
<dbReference type="PANTHER" id="PTHR24346">
    <property type="entry name" value="MAP/MICROTUBULE AFFINITY-REGULATING KINASE"/>
    <property type="match status" value="1"/>
</dbReference>
<evidence type="ECO:0000256" key="6">
    <source>
        <dbReference type="ARBA" id="ARBA00022840"/>
    </source>
</evidence>
<organism evidence="11 12">
    <name type="scientific">Smittium mucronatum</name>
    <dbReference type="NCBI Taxonomy" id="133383"/>
    <lineage>
        <taxon>Eukaryota</taxon>
        <taxon>Fungi</taxon>
        <taxon>Fungi incertae sedis</taxon>
        <taxon>Zoopagomycota</taxon>
        <taxon>Kickxellomycotina</taxon>
        <taxon>Harpellomycetes</taxon>
        <taxon>Harpellales</taxon>
        <taxon>Legeriomycetaceae</taxon>
        <taxon>Smittium</taxon>
    </lineage>
</organism>
<accession>A0A1R0GM54</accession>
<name>A0A1R0GM54_9FUNG</name>
<evidence type="ECO:0000313" key="11">
    <source>
        <dbReference type="EMBL" id="OLY77949.1"/>
    </source>
</evidence>
<feature type="binding site" evidence="7">
    <location>
        <position position="206"/>
    </location>
    <ligand>
        <name>ATP</name>
        <dbReference type="ChEBI" id="CHEBI:30616"/>
    </ligand>
</feature>
<dbReference type="SMART" id="SM00220">
    <property type="entry name" value="S_TKc"/>
    <property type="match status" value="1"/>
</dbReference>
<feature type="domain" description="Protein kinase" evidence="9">
    <location>
        <begin position="177"/>
        <end position="504"/>
    </location>
</feature>
<dbReference type="GO" id="GO:0004674">
    <property type="term" value="F:protein serine/threonine kinase activity"/>
    <property type="evidence" value="ECO:0007669"/>
    <property type="project" value="UniProtKB-KW"/>
</dbReference>
<dbReference type="GO" id="GO:0005737">
    <property type="term" value="C:cytoplasm"/>
    <property type="evidence" value="ECO:0007669"/>
    <property type="project" value="TreeGrafter"/>
</dbReference>
<dbReference type="PANTHER" id="PTHR24346:SF82">
    <property type="entry name" value="KP78A-RELATED"/>
    <property type="match status" value="1"/>
</dbReference>
<evidence type="ECO:0000256" key="3">
    <source>
        <dbReference type="ARBA" id="ARBA00022679"/>
    </source>
</evidence>
<keyword evidence="5 11" id="KW-0418">Kinase</keyword>
<dbReference type="InterPro" id="IPR017441">
    <property type="entry name" value="Protein_kinase_ATP_BS"/>
</dbReference>
<dbReference type="Pfam" id="PF00069">
    <property type="entry name" value="Pkinase"/>
    <property type="match status" value="1"/>
</dbReference>
<feature type="region of interest" description="Disordered" evidence="8">
    <location>
        <begin position="769"/>
        <end position="797"/>
    </location>
</feature>
<keyword evidence="6 7" id="KW-0067">ATP-binding</keyword>
<dbReference type="GO" id="GO:0035556">
    <property type="term" value="P:intracellular signal transduction"/>
    <property type="evidence" value="ECO:0007669"/>
    <property type="project" value="TreeGrafter"/>
</dbReference>
<evidence type="ECO:0000259" key="10">
    <source>
        <dbReference type="PROSITE" id="PS50032"/>
    </source>
</evidence>
<reference evidence="11 12" key="1">
    <citation type="journal article" date="2016" name="Mol. Biol. Evol.">
        <title>Genome-Wide Survey of Gut Fungi (Harpellales) Reveals the First Horizontally Transferred Ubiquitin Gene from a Mosquito Host.</title>
        <authorList>
            <person name="Wang Y."/>
            <person name="White M.M."/>
            <person name="Kvist S."/>
            <person name="Moncalvo J.M."/>
        </authorList>
    </citation>
    <scope>NUCLEOTIDE SEQUENCE [LARGE SCALE GENOMIC DNA]</scope>
    <source>
        <strain evidence="11 12">ALG-7-W6</strain>
    </source>
</reference>
<dbReference type="EMBL" id="LSSL01007549">
    <property type="protein sequence ID" value="OLY77949.1"/>
    <property type="molecule type" value="Genomic_DNA"/>
</dbReference>
<comment type="caution">
    <text evidence="11">The sequence shown here is derived from an EMBL/GenBank/DDBJ whole genome shotgun (WGS) entry which is preliminary data.</text>
</comment>
<evidence type="ECO:0000256" key="2">
    <source>
        <dbReference type="ARBA" id="ARBA00022527"/>
    </source>
</evidence>
<feature type="domain" description="KA1" evidence="10">
    <location>
        <begin position="1271"/>
        <end position="1320"/>
    </location>
</feature>
<dbReference type="InterPro" id="IPR001772">
    <property type="entry name" value="KA1_dom"/>
</dbReference>
<protein>
    <submittedName>
        <fullName evidence="11">Serine/threonine protein kinase KIN1</fullName>
    </submittedName>
</protein>
<dbReference type="InterPro" id="IPR011009">
    <property type="entry name" value="Kinase-like_dom_sf"/>
</dbReference>
<proteinExistence type="inferred from homology"/>
<gene>
    <name evidence="11" type="ORF">AYI68_g8012</name>
</gene>
<feature type="compositionally biased region" description="Polar residues" evidence="8">
    <location>
        <begin position="228"/>
        <end position="244"/>
    </location>
</feature>
<dbReference type="PROSITE" id="PS50011">
    <property type="entry name" value="PROTEIN_KINASE_DOM"/>
    <property type="match status" value="1"/>
</dbReference>
<keyword evidence="4 7" id="KW-0547">Nucleotide-binding</keyword>
<evidence type="ECO:0000256" key="8">
    <source>
        <dbReference type="SAM" id="MobiDB-lite"/>
    </source>
</evidence>
<dbReference type="OrthoDB" id="193931at2759"/>
<dbReference type="STRING" id="133383.A0A1R0GM54"/>
<dbReference type="PROSITE" id="PS50032">
    <property type="entry name" value="KA1"/>
    <property type="match status" value="1"/>
</dbReference>
<dbReference type="InterPro" id="IPR008271">
    <property type="entry name" value="Ser/Thr_kinase_AS"/>
</dbReference>
<dbReference type="GO" id="GO:0005524">
    <property type="term" value="F:ATP binding"/>
    <property type="evidence" value="ECO:0007669"/>
    <property type="project" value="UniProtKB-UniRule"/>
</dbReference>
<sequence length="1320" mass="149371">MDISVAVQKNNYKNDFNNDYLPMMNRASRGTIPSMSPGNNLRFSKLYPPNLNQFSPNDDFSSDSNTVSQKAHITIQNQDENSNQYSKVFSSMKTDFSLDIPEIPKSIQSLRADLKTDNNDKKDLNTHTKMAFPDVLDKRLSHCSGSSDERRKFKNNSSFISRSYEQIKNNSNMIGPFKFKKVIGEGNMGKVFLGLDTRNNALVAIKSVPRVDPNFKVSNPVYKNYALNPSGQSDLDMQDNQEISTPDGDPKNMSLGAKNFIKFLKERPNHEPISTKPPRSLLTTKQRESSESKDIRALREIAISQILYHPNICETFDTIVSPHHFYLISEVVSGGQLLDYILKKGRLNESHARKFARQILSAINYMHENNIVHRDLKIENILITNKGNIKIIDFGLSNVYSNSEHLHTYCGSLYFAAPELLNSNPYTGPEVDIWSFGVVLYVLVTGSVPFDDQNMSKLYMKIKIGKFFIPPFLTNDCAHLLTRLIKVNPKHRAKISEILEHRWISKKGSLDPPIYTPKRVPLVHHSQIDSRVVEIMSKYIGLGLGSKNYIYQSIVSKITSEEYREFLKTKYKKYLDSYDVNNDTDLSDVSKFVNSMTALDVWKDKTPKDISIPTNLNEVSYHDLFLGPNFLPHYNYPDSQQTIKNKLSNPEYNQDSLKNQELNSFPPQIPSKNGADAVKSITSSVLSDPLLNVYYLVSESLSRKAASLERCLIAKQKSEFPKEQSGVYNDYDSIFKGLSSSNIMNSHKISEKSSDNTIYNSLSVTRISSHDQSKKDQTVSKAQNKTIKDDPPKGVQNDLGKFTSLPLKSVAQPGTLPISDRVEIIGADTNDYDFNKFGTFDSKFNVTEGSKNSRSTITGNSVHLTEHLKNCLDSFNQKFDEYSDPFDYKNSFKSYGPNNSPDKGTCKANGLASPDPRVKLELLSSRMSHKILSKIESKPSNNLNKKTIKISRSSIPRTSQSSSNSILSTGSIKTNSSLFNTIPRINPETKDKSAPILPKFTFKENIDGSKGPNSEKLKMKEIPIKNGIKYFPDNFKPHESIANRKNSNTLKSCDFKSNQNSKTKNMPEFVTSSNNFSVKSKGVFRRIVSESHNSYKKLSRASSMIFSIEKQNVINPNQTLEISEKGFNSIFKSVSIKKVYSLPVITFKSSLKIRELFIKSFNRLGIDFTEGPGYFYCNLTGNGREHFLSEHLNFGELNSLEYDEFSEIKTSENSFSLGLVTSRDDRYPRDLGLTEIGVRPSPVIRSTTTKPGIEPNAAQYSESFSNLAHQNQNSRRLITFYVYLYKSKFLKIKGVDFKLNVGRQDLYRKLVDVIIKDTCL</sequence>
<keyword evidence="2 11" id="KW-0723">Serine/threonine-protein kinase</keyword>
<dbReference type="FunFam" id="1.10.510.10:FF:000571">
    <property type="entry name" value="Maternal embryonic leucine zipper kinase"/>
    <property type="match status" value="1"/>
</dbReference>
<dbReference type="PROSITE" id="PS00108">
    <property type="entry name" value="PROTEIN_KINASE_ST"/>
    <property type="match status" value="1"/>
</dbReference>
<dbReference type="InterPro" id="IPR000719">
    <property type="entry name" value="Prot_kinase_dom"/>
</dbReference>